<evidence type="ECO:0000313" key="4">
    <source>
        <dbReference type="Proteomes" id="UP000325577"/>
    </source>
</evidence>
<feature type="transmembrane region" description="Helical" evidence="2">
    <location>
        <begin position="164"/>
        <end position="191"/>
    </location>
</feature>
<feature type="compositionally biased region" description="Low complexity" evidence="1">
    <location>
        <begin position="92"/>
        <end position="109"/>
    </location>
</feature>
<accession>A0A5J4ZPA8</accession>
<keyword evidence="2" id="KW-1133">Transmembrane helix</keyword>
<evidence type="ECO:0000256" key="2">
    <source>
        <dbReference type="SAM" id="Phobius"/>
    </source>
</evidence>
<keyword evidence="4" id="KW-1185">Reference proteome</keyword>
<keyword evidence="2" id="KW-0472">Membrane</keyword>
<reference evidence="3 4" key="1">
    <citation type="submission" date="2019-09" db="EMBL/GenBank/DDBJ databases">
        <title>A chromosome-level genome assembly of the Chinese tupelo Nyssa sinensis.</title>
        <authorList>
            <person name="Yang X."/>
            <person name="Kang M."/>
            <person name="Yang Y."/>
            <person name="Xiong H."/>
            <person name="Wang M."/>
            <person name="Zhang Z."/>
            <person name="Wang Z."/>
            <person name="Wu H."/>
            <person name="Ma T."/>
            <person name="Liu J."/>
            <person name="Xi Z."/>
        </authorList>
    </citation>
    <scope>NUCLEOTIDE SEQUENCE [LARGE SCALE GENOMIC DNA]</scope>
    <source>
        <strain evidence="3">J267</strain>
        <tissue evidence="3">Leaf</tissue>
    </source>
</reference>
<name>A0A5J4ZPA8_9ASTE</name>
<feature type="transmembrane region" description="Helical" evidence="2">
    <location>
        <begin position="532"/>
        <end position="559"/>
    </location>
</feature>
<proteinExistence type="predicted"/>
<feature type="region of interest" description="Disordered" evidence="1">
    <location>
        <begin position="363"/>
        <end position="391"/>
    </location>
</feature>
<sequence>MPLPWKKAKFTRVSQFVADHLHSQKRGGSLVVQTGFPTSLIDLFVKNRDRLKKAPKRKQFEAAADPLPISPLRPSNSPAVSPLRSLDSPVVSPLQPSDSPTSSPSPSIPVAEFTNPQWSPPIQIGNGIVARDFNRPTVVLGGDTVQGGGEVADAKGILMTVLKLSLLVILALGTKKLAVGITMSAFLLIFMDYVGKHAWRLLKSCAKSQESLESLIPRVLCFLRVKQDKLIMEEDVIVSKAPIERHTGVSRCSVVVEGGGLNAPMDEFQIVQPHWNLLAPNEEIQRVKDEFKIKGGNKSRGCEVLDTKKAVMGREDLDTNNGSMEMVEDYRGDALETKDRRSRRAMMKSKIKKLVPKKFRNLKKKGSSSMGDDKVIMGENQEQEEGDKSTSLLSSRYVEQDADDAISSFGELLQPEVEAIVIREEMGRETERNSETQRNSRHLILFLIVLIVLVGLVGGRVFAFGLTFSWCLMLKPGGTLRGFLKVPSIRSTVSSFMIITFWKTIPVTTSFQDELDFDFDFGFGYSSLNLSLILDFCGGAIWTIFSLYLQNFLTILELIRRANRLGSHF</sequence>
<dbReference type="Proteomes" id="UP000325577">
    <property type="component" value="Linkage Group LG6"/>
</dbReference>
<dbReference type="AlphaFoldDB" id="A0A5J4ZPA8"/>
<dbReference type="OrthoDB" id="690172at2759"/>
<dbReference type="PANTHER" id="PTHR36381">
    <property type="entry name" value="ETHYLENE-REGULATED TRANSCRIPT 2 (ERT2)"/>
    <property type="match status" value="1"/>
</dbReference>
<keyword evidence="2" id="KW-0812">Transmembrane</keyword>
<evidence type="ECO:0000313" key="3">
    <source>
        <dbReference type="EMBL" id="KAA8519322.1"/>
    </source>
</evidence>
<protein>
    <submittedName>
        <fullName evidence="3">Uncharacterized protein</fullName>
    </submittedName>
</protein>
<evidence type="ECO:0000256" key="1">
    <source>
        <dbReference type="SAM" id="MobiDB-lite"/>
    </source>
</evidence>
<feature type="region of interest" description="Disordered" evidence="1">
    <location>
        <begin position="55"/>
        <end position="112"/>
    </location>
</feature>
<dbReference type="PANTHER" id="PTHR36381:SF1">
    <property type="entry name" value="ETHYLENE-REGULATED TRANSCRIPT 2 (ERT2)"/>
    <property type="match status" value="1"/>
</dbReference>
<dbReference type="EMBL" id="CM018049">
    <property type="protein sequence ID" value="KAA8519322.1"/>
    <property type="molecule type" value="Genomic_DNA"/>
</dbReference>
<gene>
    <name evidence="3" type="ORF">F0562_013578</name>
</gene>
<feature type="transmembrane region" description="Helical" evidence="2">
    <location>
        <begin position="443"/>
        <end position="472"/>
    </location>
</feature>
<organism evidence="3 4">
    <name type="scientific">Nyssa sinensis</name>
    <dbReference type="NCBI Taxonomy" id="561372"/>
    <lineage>
        <taxon>Eukaryota</taxon>
        <taxon>Viridiplantae</taxon>
        <taxon>Streptophyta</taxon>
        <taxon>Embryophyta</taxon>
        <taxon>Tracheophyta</taxon>
        <taxon>Spermatophyta</taxon>
        <taxon>Magnoliopsida</taxon>
        <taxon>eudicotyledons</taxon>
        <taxon>Gunneridae</taxon>
        <taxon>Pentapetalae</taxon>
        <taxon>asterids</taxon>
        <taxon>Cornales</taxon>
        <taxon>Nyssaceae</taxon>
        <taxon>Nyssa</taxon>
    </lineage>
</organism>